<organism evidence="2 3">
    <name type="scientific">Roseomonas populi</name>
    <dbReference type="NCBI Taxonomy" id="3121582"/>
    <lineage>
        <taxon>Bacteria</taxon>
        <taxon>Pseudomonadati</taxon>
        <taxon>Pseudomonadota</taxon>
        <taxon>Alphaproteobacteria</taxon>
        <taxon>Acetobacterales</taxon>
        <taxon>Roseomonadaceae</taxon>
        <taxon>Roseomonas</taxon>
    </lineage>
</organism>
<evidence type="ECO:0000313" key="2">
    <source>
        <dbReference type="EMBL" id="MCR0980621.1"/>
    </source>
</evidence>
<protein>
    <submittedName>
        <fullName evidence="2">Uncharacterized protein</fullName>
    </submittedName>
</protein>
<dbReference type="Proteomes" id="UP001524642">
    <property type="component" value="Unassembled WGS sequence"/>
</dbReference>
<name>A0ABT1WXQ0_9PROT</name>
<accession>A0ABT1WXQ0</accession>
<evidence type="ECO:0000256" key="1">
    <source>
        <dbReference type="SAM" id="MobiDB-lite"/>
    </source>
</evidence>
<evidence type="ECO:0000313" key="3">
    <source>
        <dbReference type="Proteomes" id="UP001524642"/>
    </source>
</evidence>
<comment type="caution">
    <text evidence="2">The sequence shown here is derived from an EMBL/GenBank/DDBJ whole genome shotgun (WGS) entry which is preliminary data.</text>
</comment>
<keyword evidence="3" id="KW-1185">Reference proteome</keyword>
<reference evidence="2 3" key="1">
    <citation type="submission" date="2022-06" db="EMBL/GenBank/DDBJ databases">
        <title>Roseomonas CN29.</title>
        <authorList>
            <person name="Cheng Y."/>
            <person name="He X."/>
        </authorList>
    </citation>
    <scope>NUCLEOTIDE SEQUENCE [LARGE SCALE GENOMIC DNA]</scope>
    <source>
        <strain evidence="2 3">CN29</strain>
    </source>
</reference>
<proteinExistence type="predicted"/>
<feature type="region of interest" description="Disordered" evidence="1">
    <location>
        <begin position="73"/>
        <end position="104"/>
    </location>
</feature>
<dbReference type="EMBL" id="JANJOU010000001">
    <property type="protein sequence ID" value="MCR0980621.1"/>
    <property type="molecule type" value="Genomic_DNA"/>
</dbReference>
<dbReference type="RefSeq" id="WP_257714303.1">
    <property type="nucleotide sequence ID" value="NZ_JANJOU010000001.1"/>
</dbReference>
<gene>
    <name evidence="2" type="ORF">NRP21_00990</name>
</gene>
<sequence>MTDPALHVAARLEVMTRVLMTLVAASPEEPRLEVRRALLALQLWQGTSADTTAAIRHQANTAVEALDIAEAERLRPAGRGDQGPPPVPTGRSRPPAGSKLRLVE</sequence>